<feature type="transmembrane region" description="Helical" evidence="1">
    <location>
        <begin position="122"/>
        <end position="143"/>
    </location>
</feature>
<comment type="caution">
    <text evidence="2">The sequence shown here is derived from an EMBL/GenBank/DDBJ whole genome shotgun (WGS) entry which is preliminary data.</text>
</comment>
<keyword evidence="1" id="KW-1133">Transmembrane helix</keyword>
<sequence length="152" mass="16380">MDTTTQGAVPFKLDVDAGRLATPASIPGATYADMTGLQRSGVRLATWLLAMMAVLALVLLSMVAFNEYVAQPPEVATAQMLIERAAHRYAEAGHPETLKQANELLVHLAQVKRSSRDFWLGYSQFLLMNLLLPVLTSILGYVFGTARGSGGS</sequence>
<evidence type="ECO:0000256" key="1">
    <source>
        <dbReference type="SAM" id="Phobius"/>
    </source>
</evidence>
<name>A0ABU9C2M3_9BURK</name>
<proteinExistence type="predicted"/>
<dbReference type="RefSeq" id="WP_341429367.1">
    <property type="nucleotide sequence ID" value="NZ_JBBUTG010000042.1"/>
</dbReference>
<evidence type="ECO:0000313" key="2">
    <source>
        <dbReference type="EMBL" id="MEK8034933.1"/>
    </source>
</evidence>
<keyword evidence="1" id="KW-0472">Membrane</keyword>
<accession>A0ABU9C2M3</accession>
<keyword evidence="3" id="KW-1185">Reference proteome</keyword>
<keyword evidence="1" id="KW-0812">Transmembrane</keyword>
<feature type="transmembrane region" description="Helical" evidence="1">
    <location>
        <begin position="44"/>
        <end position="65"/>
    </location>
</feature>
<protein>
    <submittedName>
        <fullName evidence="2">Uncharacterized protein</fullName>
    </submittedName>
</protein>
<evidence type="ECO:0000313" key="3">
    <source>
        <dbReference type="Proteomes" id="UP001371218"/>
    </source>
</evidence>
<organism evidence="2 3">
    <name type="scientific">Ideonella lacteola</name>
    <dbReference type="NCBI Taxonomy" id="2984193"/>
    <lineage>
        <taxon>Bacteria</taxon>
        <taxon>Pseudomonadati</taxon>
        <taxon>Pseudomonadota</taxon>
        <taxon>Betaproteobacteria</taxon>
        <taxon>Burkholderiales</taxon>
        <taxon>Sphaerotilaceae</taxon>
        <taxon>Ideonella</taxon>
    </lineage>
</organism>
<reference evidence="2 3" key="1">
    <citation type="submission" date="2024-04" db="EMBL/GenBank/DDBJ databases">
        <title>Novel species of the genus Ideonella isolated from streams.</title>
        <authorList>
            <person name="Lu H."/>
        </authorList>
    </citation>
    <scope>NUCLEOTIDE SEQUENCE [LARGE SCALE GENOMIC DNA]</scope>
    <source>
        <strain evidence="2 3">DXS29W</strain>
    </source>
</reference>
<dbReference type="EMBL" id="JBBUTG010000042">
    <property type="protein sequence ID" value="MEK8034933.1"/>
    <property type="molecule type" value="Genomic_DNA"/>
</dbReference>
<gene>
    <name evidence="2" type="ORF">AACH06_29305</name>
</gene>
<dbReference type="Proteomes" id="UP001371218">
    <property type="component" value="Unassembled WGS sequence"/>
</dbReference>